<gene>
    <name evidence="1" type="ORF">PAPYR_4111</name>
</gene>
<proteinExistence type="predicted"/>
<accession>A0ABQ8UPT9</accession>
<dbReference type="EMBL" id="JAPMOS010000017">
    <property type="protein sequence ID" value="KAJ4459722.1"/>
    <property type="molecule type" value="Genomic_DNA"/>
</dbReference>
<evidence type="ECO:0000313" key="2">
    <source>
        <dbReference type="Proteomes" id="UP001141327"/>
    </source>
</evidence>
<dbReference type="SMART" id="SM00855">
    <property type="entry name" value="PGAM"/>
    <property type="match status" value="1"/>
</dbReference>
<dbReference type="CDD" id="cd07067">
    <property type="entry name" value="HP_PGM_like"/>
    <property type="match status" value="1"/>
</dbReference>
<reference evidence="1" key="1">
    <citation type="journal article" date="2022" name="bioRxiv">
        <title>Genomics of Preaxostyla Flagellates Illuminates Evolutionary Transitions and the Path Towards Mitochondrial Loss.</title>
        <authorList>
            <person name="Novak L.V.F."/>
            <person name="Treitli S.C."/>
            <person name="Pyrih J."/>
            <person name="Halakuc P."/>
            <person name="Pipaliya S.V."/>
            <person name="Vacek V."/>
            <person name="Brzon O."/>
            <person name="Soukal P."/>
            <person name="Eme L."/>
            <person name="Dacks J.B."/>
            <person name="Karnkowska A."/>
            <person name="Elias M."/>
            <person name="Hampl V."/>
        </authorList>
    </citation>
    <scope>NUCLEOTIDE SEQUENCE</scope>
    <source>
        <strain evidence="1">RCP-MX</strain>
    </source>
</reference>
<evidence type="ECO:0000313" key="1">
    <source>
        <dbReference type="EMBL" id="KAJ4459722.1"/>
    </source>
</evidence>
<dbReference type="PANTHER" id="PTHR48100:SF1">
    <property type="entry name" value="HISTIDINE PHOSPHATASE FAMILY PROTEIN-RELATED"/>
    <property type="match status" value="1"/>
</dbReference>
<dbReference type="PANTHER" id="PTHR48100">
    <property type="entry name" value="BROAD-SPECIFICITY PHOSPHATASE YOR283W-RELATED"/>
    <property type="match status" value="1"/>
</dbReference>
<protein>
    <submittedName>
        <fullName evidence="1">Histidine phosphatase family protein</fullName>
    </submittedName>
</protein>
<dbReference type="InterPro" id="IPR029033">
    <property type="entry name" value="His_PPase_superfam"/>
</dbReference>
<dbReference type="Pfam" id="PF00300">
    <property type="entry name" value="His_Phos_1"/>
    <property type="match status" value="2"/>
</dbReference>
<keyword evidence="2" id="KW-1185">Reference proteome</keyword>
<dbReference type="Proteomes" id="UP001141327">
    <property type="component" value="Unassembled WGS sequence"/>
</dbReference>
<name>A0ABQ8UPT9_9EUKA</name>
<organism evidence="1 2">
    <name type="scientific">Paratrimastix pyriformis</name>
    <dbReference type="NCBI Taxonomy" id="342808"/>
    <lineage>
        <taxon>Eukaryota</taxon>
        <taxon>Metamonada</taxon>
        <taxon>Preaxostyla</taxon>
        <taxon>Paratrimastigidae</taxon>
        <taxon>Paratrimastix</taxon>
    </lineage>
</organism>
<dbReference type="Gene3D" id="3.40.50.1240">
    <property type="entry name" value="Phosphoglycerate mutase-like"/>
    <property type="match status" value="1"/>
</dbReference>
<dbReference type="InterPro" id="IPR013078">
    <property type="entry name" value="His_Pase_superF_clade-1"/>
</dbReference>
<dbReference type="SUPFAM" id="SSF53254">
    <property type="entry name" value="Phosphoglycerate mutase-like"/>
    <property type="match status" value="1"/>
</dbReference>
<comment type="caution">
    <text evidence="1">The sequence shown here is derived from an EMBL/GenBank/DDBJ whole genome shotgun (WGS) entry which is preliminary data.</text>
</comment>
<sequence length="240" mass="26268">MSAPAPAPVSRGPTVIYLIRHGSTAFNEGSRFRGKSTVPLSDLGRRQAQSVADLLAAKPIAHVACSPLPRAVETANIIAAPHLAKQSPPVPAPADMYHPAAPYVTIDDGYTSANYGPWEGHTTEEIAISDPQGYKMFREHIDQAQFDGETLDGLSQRFRASLLRLVEQFPGQQVAVITHQICTRAVLCDLMGAPKSFYWQLGQEPGCVNVIEYHDGKFSVKIMNWTPDMWDKVGVVSKAW</sequence>
<dbReference type="InterPro" id="IPR050275">
    <property type="entry name" value="PGM_Phosphatase"/>
</dbReference>